<feature type="domain" description="IPT/TIG" evidence="2">
    <location>
        <begin position="416"/>
        <end position="511"/>
    </location>
</feature>
<dbReference type="Gene3D" id="2.60.40.10">
    <property type="entry name" value="Immunoglobulins"/>
    <property type="match status" value="11"/>
</dbReference>
<dbReference type="SMART" id="SM00710">
    <property type="entry name" value="PbH1"/>
    <property type="match status" value="7"/>
</dbReference>
<gene>
    <name evidence="3" type="ORF">NCTC13315_02060</name>
</gene>
<feature type="domain" description="IPT/TIG" evidence="2">
    <location>
        <begin position="851"/>
        <end position="933"/>
    </location>
</feature>
<keyword evidence="1" id="KW-0812">Transmembrane</keyword>
<protein>
    <submittedName>
        <fullName evidence="3">LvrE</fullName>
    </submittedName>
</protein>
<feature type="domain" description="IPT/TIG" evidence="2">
    <location>
        <begin position="767"/>
        <end position="849"/>
    </location>
</feature>
<dbReference type="InterPro" id="IPR013783">
    <property type="entry name" value="Ig-like_fold"/>
</dbReference>
<feature type="domain" description="IPT/TIG" evidence="2">
    <location>
        <begin position="1103"/>
        <end position="1185"/>
    </location>
</feature>
<dbReference type="RefSeq" id="WP_115303183.1">
    <property type="nucleotide sequence ID" value="NZ_UGNV01000001.1"/>
</dbReference>
<evidence type="ECO:0000259" key="2">
    <source>
        <dbReference type="SMART" id="SM00429"/>
    </source>
</evidence>
<dbReference type="PANTHER" id="PTHR22625:SF70">
    <property type="entry name" value="PLEXIN A, ISOFORM A"/>
    <property type="match status" value="1"/>
</dbReference>
<dbReference type="SUPFAM" id="SSF81296">
    <property type="entry name" value="E set domains"/>
    <property type="match status" value="11"/>
</dbReference>
<feature type="domain" description="IPT/TIG" evidence="2">
    <location>
        <begin position="599"/>
        <end position="681"/>
    </location>
</feature>
<feature type="domain" description="IPT/TIG" evidence="2">
    <location>
        <begin position="1187"/>
        <end position="1269"/>
    </location>
</feature>
<dbReference type="PANTHER" id="PTHR22625">
    <property type="entry name" value="PLEXIN"/>
    <property type="match status" value="1"/>
</dbReference>
<feature type="transmembrane region" description="Helical" evidence="1">
    <location>
        <begin position="33"/>
        <end position="54"/>
    </location>
</feature>
<keyword evidence="4" id="KW-1185">Reference proteome</keyword>
<sequence length="1503" mass="151241">MRRKSGIIHRLTKRFGQIIPNKQSRKPAYFRRGIAYVLIYSQLFQLAMASVLPLSPPSTPSSGPLGKPAINTPTINVGPWTPLLNYAQTGTLTNLSLTNQQLGLSGPLNWGVTYSDLTGTFFNAQYILPLGERIAFGVLGEYGADQYRINGTVGYGLSPLAQVKFTAERFGQRLPFQFDSGKLDQRVHQDAYGIRFQQLFNLPVVQGIHAGGYYASAVNQRLNPLIFTSNGINCGGYEAGLQCINYRHIAGATSIGIDAGVELLLTPATWMQGTLYYDQIYYHTAFTPHASEDRDGLGAGIAVNRLLGERLKVSAEASAREIYNTYQAGLSWLPNLPVLGLELSLLGQHITSHNATPDNNQISVQVSFLGARAKAYEAAHHWGGQQLGGISQWVGLPAVKMQQVLAIAEQITKLLAPSISAVSPNTGPLTGGNTVTIIGTNFAQGLLVFFGSQVARGIEVLSPNLIKVIVPAPPVLPTTLQARVAAEEAVDVIVQNPDGQQAFFPNGYLYVTVAQPTIASLTPAVGSTAGGTVVIITGEHLGTTSQVTFNGAPALINQVTDTQVIVTTAAHAAGVVAVVLTTSAGQVTKANAFTYVVPPPTLTSLTPTTGPVAGGQTVTLTGTNLTGTTNVTFGGVPATGISVVNDSTVTVVTPAGLAGPVDVTVTTTGGSATLAGGYAYLAAPTITTLNPSAGPVAGGQAVTLTGANLSGTTSVTFGGTPVTSVTVVNDATLLVVTPAGPVGPVGVTVTTTSGSATLSSGYTYVAAPTITTINPTSGSTTGGQTVTITGTNLTGTTSVTFGSTPATGVTVVNDATVTVVTPAGLAGPVDVTLTATGGSVTVPGGHVYVTTPTITLINPNAGPVTGGQTVTITGANLTGTNSVTFGGTPATGVTVVNDSTVTVVTPAGIAGPVDVTVTTVGGSVTIPGGYTYVTAPTITTINPTAGPAAGGQTVTITGTNLTGTNSVTFDGTPATGVTVVNDSTVTVVTPAGIAGPVDVMVTTVGGSETVPGGYTYVAAPTITTVNPTAGPAAGGQTVTITGTNLTGTTSVTFGGAPATGITVVNDSTVTVVTPAGTAGSVDVTLTTVGGSATAAGAYTYVAAPTIITINPTSGPELGGQTVTITGTNLIGTTNVTFGGTPATGVTVVNDSTVTVVTPAVPAGAVDVTLTTVGGSVTVPGGYTYLPTPFILSINPDEGPMAGGQTVTLTGTNLTGTTSVTFDGVPGTSVTVLNDSTVTVVTPAGTAGAVNVTVTAPGGTYTIPLGYTYVNPPLINGISPGSGPAAGGQTVTISGANLTGTTSVTFDGIPATGITVVNDSSVTVVTPANTTGPADVVVTAIGGSTTVPGGYTYVVAVGDSYLGGIVYLVDGAGTSGRVVSATDSSSFVSWSSSLNNNVSTSLTNGAQNTTNIINTDPACTTTLNCAARYCRQAAGFDANWFLPARDEFNAIYTSGIVGFSVFPYWSSSQFNISNAYQFSFSSGGSLPNNKTFPLPVRCIRTFSP</sequence>
<evidence type="ECO:0000313" key="3">
    <source>
        <dbReference type="EMBL" id="STX29517.1"/>
    </source>
</evidence>
<evidence type="ECO:0000313" key="4">
    <source>
        <dbReference type="Proteomes" id="UP000254968"/>
    </source>
</evidence>
<feature type="domain" description="IPT/TIG" evidence="2">
    <location>
        <begin position="683"/>
        <end position="765"/>
    </location>
</feature>
<reference evidence="3 4" key="1">
    <citation type="submission" date="2018-06" db="EMBL/GenBank/DDBJ databases">
        <authorList>
            <consortium name="Pathogen Informatics"/>
            <person name="Doyle S."/>
        </authorList>
    </citation>
    <scope>NUCLEOTIDE SEQUENCE [LARGE SCALE GENOMIC DNA]</scope>
    <source>
        <strain evidence="3 4">NCTC13315</strain>
    </source>
</reference>
<feature type="domain" description="IPT/TIG" evidence="2">
    <location>
        <begin position="1271"/>
        <end position="1353"/>
    </location>
</feature>
<dbReference type="Pfam" id="PF01833">
    <property type="entry name" value="TIG"/>
    <property type="match status" value="11"/>
</dbReference>
<dbReference type="CDD" id="cd00102">
    <property type="entry name" value="IPT"/>
    <property type="match status" value="6"/>
</dbReference>
<dbReference type="InterPro" id="IPR014756">
    <property type="entry name" value="Ig_E-set"/>
</dbReference>
<dbReference type="InterPro" id="IPR006626">
    <property type="entry name" value="PbH1"/>
</dbReference>
<dbReference type="EMBL" id="UGNV01000001">
    <property type="protein sequence ID" value="STX29517.1"/>
    <property type="molecule type" value="Genomic_DNA"/>
</dbReference>
<dbReference type="SMART" id="SM00429">
    <property type="entry name" value="IPT"/>
    <property type="match status" value="11"/>
</dbReference>
<dbReference type="Proteomes" id="UP000254968">
    <property type="component" value="Unassembled WGS sequence"/>
</dbReference>
<dbReference type="OrthoDB" id="5634541at2"/>
<dbReference type="InterPro" id="IPR031148">
    <property type="entry name" value="Plexin"/>
</dbReference>
<keyword evidence="1" id="KW-1133">Transmembrane helix</keyword>
<proteinExistence type="predicted"/>
<keyword evidence="1" id="KW-0472">Membrane</keyword>
<dbReference type="GO" id="GO:0017154">
    <property type="term" value="F:semaphorin receptor activity"/>
    <property type="evidence" value="ECO:0007669"/>
    <property type="project" value="InterPro"/>
</dbReference>
<name>A0A378I2V0_9GAMM</name>
<feature type="domain" description="IPT/TIG" evidence="2">
    <location>
        <begin position="515"/>
        <end position="596"/>
    </location>
</feature>
<dbReference type="InterPro" id="IPR002909">
    <property type="entry name" value="IPT_dom"/>
</dbReference>
<feature type="domain" description="IPT/TIG" evidence="2">
    <location>
        <begin position="935"/>
        <end position="1017"/>
    </location>
</feature>
<accession>A0A378I2V0</accession>
<organism evidence="3 4">
    <name type="scientific">Legionella beliardensis</name>
    <dbReference type="NCBI Taxonomy" id="91822"/>
    <lineage>
        <taxon>Bacteria</taxon>
        <taxon>Pseudomonadati</taxon>
        <taxon>Pseudomonadota</taxon>
        <taxon>Gammaproteobacteria</taxon>
        <taxon>Legionellales</taxon>
        <taxon>Legionellaceae</taxon>
        <taxon>Legionella</taxon>
    </lineage>
</organism>
<evidence type="ECO:0000256" key="1">
    <source>
        <dbReference type="SAM" id="Phobius"/>
    </source>
</evidence>
<feature type="domain" description="IPT/TIG" evidence="2">
    <location>
        <begin position="1019"/>
        <end position="1101"/>
    </location>
</feature>